<feature type="binding site" description="axial binding residue" evidence="2">
    <location>
        <position position="320"/>
    </location>
    <ligand>
        <name>heme</name>
        <dbReference type="ChEBI" id="CHEBI:30413"/>
    </ligand>
    <ligandPart>
        <name>Fe</name>
        <dbReference type="ChEBI" id="CHEBI:18248"/>
    </ligandPart>
</feature>
<gene>
    <name evidence="3" type="ORF">B1H18_14445</name>
</gene>
<comment type="cofactor">
    <cofactor evidence="2">
        <name>heme</name>
        <dbReference type="ChEBI" id="CHEBI:30413"/>
    </cofactor>
</comment>
<dbReference type="InterPro" id="IPR002401">
    <property type="entry name" value="Cyt_P450_E_grp-I"/>
</dbReference>
<proteinExistence type="inferred from homology"/>
<dbReference type="GO" id="GO:0020037">
    <property type="term" value="F:heme binding"/>
    <property type="evidence" value="ECO:0007669"/>
    <property type="project" value="InterPro"/>
</dbReference>
<dbReference type="Pfam" id="PF00067">
    <property type="entry name" value="p450"/>
    <property type="match status" value="1"/>
</dbReference>
<dbReference type="PANTHER" id="PTHR24305:SF166">
    <property type="entry name" value="CYTOCHROME P450 12A4, MITOCHONDRIAL-RELATED"/>
    <property type="match status" value="1"/>
</dbReference>
<dbReference type="SUPFAM" id="SSF48264">
    <property type="entry name" value="Cytochrome P450"/>
    <property type="match status" value="1"/>
</dbReference>
<dbReference type="STRING" id="83656.B1H18_14445"/>
<dbReference type="InterPro" id="IPR001128">
    <property type="entry name" value="Cyt_P450"/>
</dbReference>
<evidence type="ECO:0000313" key="4">
    <source>
        <dbReference type="Proteomes" id="UP000190539"/>
    </source>
</evidence>
<evidence type="ECO:0000256" key="2">
    <source>
        <dbReference type="PIRSR" id="PIRSR602401-1"/>
    </source>
</evidence>
<dbReference type="CDD" id="cd00302">
    <property type="entry name" value="cytochrome_P450"/>
    <property type="match status" value="1"/>
</dbReference>
<evidence type="ECO:0000256" key="1">
    <source>
        <dbReference type="ARBA" id="ARBA00010617"/>
    </source>
</evidence>
<dbReference type="Proteomes" id="UP000190539">
    <property type="component" value="Unassembled WGS sequence"/>
</dbReference>
<reference evidence="3 4" key="1">
    <citation type="submission" date="2017-02" db="EMBL/GenBank/DDBJ databases">
        <title>Draft Genome Sequence of Streptomyces tsukubaensis F601, a Producer of the immunosuppressant tacrolimus FK506.</title>
        <authorList>
            <person name="Zong G."/>
            <person name="Zhong C."/>
            <person name="Fu J."/>
            <person name="Qin R."/>
            <person name="Cao G."/>
        </authorList>
    </citation>
    <scope>NUCLEOTIDE SEQUENCE [LARGE SCALE GENOMIC DNA]</scope>
    <source>
        <strain evidence="3 4">F601</strain>
    </source>
</reference>
<dbReference type="EMBL" id="MVFC01000010">
    <property type="protein sequence ID" value="OON79298.1"/>
    <property type="molecule type" value="Genomic_DNA"/>
</dbReference>
<dbReference type="OrthoDB" id="500678at2"/>
<organism evidence="3 4">
    <name type="scientific">Streptomyces tsukubensis</name>
    <dbReference type="NCBI Taxonomy" id="83656"/>
    <lineage>
        <taxon>Bacteria</taxon>
        <taxon>Bacillati</taxon>
        <taxon>Actinomycetota</taxon>
        <taxon>Actinomycetes</taxon>
        <taxon>Kitasatosporales</taxon>
        <taxon>Streptomycetaceae</taxon>
        <taxon>Streptomyces</taxon>
    </lineage>
</organism>
<dbReference type="PRINTS" id="PR00463">
    <property type="entry name" value="EP450I"/>
</dbReference>
<comment type="similarity">
    <text evidence="1">Belongs to the cytochrome P450 family.</text>
</comment>
<keyword evidence="4" id="KW-1185">Reference proteome</keyword>
<dbReference type="RefSeq" id="WP_077968547.1">
    <property type="nucleotide sequence ID" value="NZ_CP045178.1"/>
</dbReference>
<dbReference type="PANTHER" id="PTHR24305">
    <property type="entry name" value="CYTOCHROME P450"/>
    <property type="match status" value="1"/>
</dbReference>
<evidence type="ECO:0000313" key="3">
    <source>
        <dbReference type="EMBL" id="OON79298.1"/>
    </source>
</evidence>
<dbReference type="AlphaFoldDB" id="A0A1V4AA14"/>
<dbReference type="InterPro" id="IPR050121">
    <property type="entry name" value="Cytochrome_P450_monoxygenase"/>
</dbReference>
<keyword evidence="2" id="KW-0408">Iron</keyword>
<dbReference type="GO" id="GO:0005506">
    <property type="term" value="F:iron ion binding"/>
    <property type="evidence" value="ECO:0007669"/>
    <property type="project" value="InterPro"/>
</dbReference>
<keyword evidence="2" id="KW-0479">Metal-binding</keyword>
<sequence>MRRFRRDPLGFLEHFADRSQTGVFRLPWGAWCVRDSELALKVLRDPVFNSGRSTFFGDLLPSRLDQVALGRAVRNTVRAHVPAYRCALARALADLPAVSPWPQSGLTLVHRATADLLLHPGAPAALRQLQARSVRYGLMRSPLRRHRLRSELLRPKLTAATTEEITDRRAAGVCEAAPRDVLDTVIAACPEGVTDEAAALLYSLLVKSVVGTVGHAVAWSLLLACLHQPGATAWPWPVDWITREAARHRPVVWMVGRPVPHPMEYGGIDFKPGAILSVSPYLLHHDQHLWKSPEQFRPDRWSDTGDHGPYLPFSAGPFTCGGAAVAQTMITEAVAALAAGNRLRVTGAITHPVVTDSAAPRPFALQRVPTR</sequence>
<protein>
    <submittedName>
        <fullName evidence="3">Cytochrome</fullName>
    </submittedName>
</protein>
<dbReference type="InterPro" id="IPR036396">
    <property type="entry name" value="Cyt_P450_sf"/>
</dbReference>
<dbReference type="Gene3D" id="1.10.630.10">
    <property type="entry name" value="Cytochrome P450"/>
    <property type="match status" value="1"/>
</dbReference>
<keyword evidence="2" id="KW-0349">Heme</keyword>
<dbReference type="GO" id="GO:0016705">
    <property type="term" value="F:oxidoreductase activity, acting on paired donors, with incorporation or reduction of molecular oxygen"/>
    <property type="evidence" value="ECO:0007669"/>
    <property type="project" value="InterPro"/>
</dbReference>
<comment type="caution">
    <text evidence="3">The sequence shown here is derived from an EMBL/GenBank/DDBJ whole genome shotgun (WGS) entry which is preliminary data.</text>
</comment>
<name>A0A1V4AA14_9ACTN</name>
<dbReference type="GO" id="GO:0004497">
    <property type="term" value="F:monooxygenase activity"/>
    <property type="evidence" value="ECO:0007669"/>
    <property type="project" value="InterPro"/>
</dbReference>
<accession>A0A1V4AA14</accession>